<evidence type="ECO:0000313" key="2">
    <source>
        <dbReference type="Proteomes" id="UP001054945"/>
    </source>
</evidence>
<sequence length="128" mass="14616">MYFYISPPKESYHPSKHSVPKCTGLVPDKRPRLLNFSANGALFKTRHVRPDWKLLYQYGDKLDKFVGWNVPSLGLKKIPGKCDPDSVLEIILLNVRLEAAPLFPPSLRHTTTTTTNVRLVAQRQRKCS</sequence>
<keyword evidence="2" id="KW-1185">Reference proteome</keyword>
<gene>
    <name evidence="1" type="ORF">CEXT_471801</name>
</gene>
<dbReference type="AlphaFoldDB" id="A0AAV4PV02"/>
<dbReference type="Proteomes" id="UP001054945">
    <property type="component" value="Unassembled WGS sequence"/>
</dbReference>
<organism evidence="1 2">
    <name type="scientific">Caerostris extrusa</name>
    <name type="common">Bark spider</name>
    <name type="synonym">Caerostris bankana</name>
    <dbReference type="NCBI Taxonomy" id="172846"/>
    <lineage>
        <taxon>Eukaryota</taxon>
        <taxon>Metazoa</taxon>
        <taxon>Ecdysozoa</taxon>
        <taxon>Arthropoda</taxon>
        <taxon>Chelicerata</taxon>
        <taxon>Arachnida</taxon>
        <taxon>Araneae</taxon>
        <taxon>Araneomorphae</taxon>
        <taxon>Entelegynae</taxon>
        <taxon>Araneoidea</taxon>
        <taxon>Araneidae</taxon>
        <taxon>Caerostris</taxon>
    </lineage>
</organism>
<protein>
    <submittedName>
        <fullName evidence="1">Uncharacterized protein</fullName>
    </submittedName>
</protein>
<reference evidence="1 2" key="1">
    <citation type="submission" date="2021-06" db="EMBL/GenBank/DDBJ databases">
        <title>Caerostris extrusa draft genome.</title>
        <authorList>
            <person name="Kono N."/>
            <person name="Arakawa K."/>
        </authorList>
    </citation>
    <scope>NUCLEOTIDE SEQUENCE [LARGE SCALE GENOMIC DNA]</scope>
</reference>
<proteinExistence type="predicted"/>
<dbReference type="EMBL" id="BPLR01005128">
    <property type="protein sequence ID" value="GIY00009.1"/>
    <property type="molecule type" value="Genomic_DNA"/>
</dbReference>
<comment type="caution">
    <text evidence="1">The sequence shown here is derived from an EMBL/GenBank/DDBJ whole genome shotgun (WGS) entry which is preliminary data.</text>
</comment>
<name>A0AAV4PV02_CAEEX</name>
<evidence type="ECO:0000313" key="1">
    <source>
        <dbReference type="EMBL" id="GIY00009.1"/>
    </source>
</evidence>
<accession>A0AAV4PV02</accession>